<evidence type="ECO:0000313" key="2">
    <source>
        <dbReference type="Proteomes" id="UP000266861"/>
    </source>
</evidence>
<evidence type="ECO:0000313" key="1">
    <source>
        <dbReference type="EMBL" id="RHZ50128.1"/>
    </source>
</evidence>
<sequence>MTLSLPNETVLEILYIWRCVKKWEDVENVEGKEFTSRETEYVVCLIEVMRVKKEKGVKSI</sequence>
<name>A0A397GK58_9GLOM</name>
<organism evidence="1 2">
    <name type="scientific">Diversispora epigaea</name>
    <dbReference type="NCBI Taxonomy" id="1348612"/>
    <lineage>
        <taxon>Eukaryota</taxon>
        <taxon>Fungi</taxon>
        <taxon>Fungi incertae sedis</taxon>
        <taxon>Mucoromycota</taxon>
        <taxon>Glomeromycotina</taxon>
        <taxon>Glomeromycetes</taxon>
        <taxon>Diversisporales</taxon>
        <taxon>Diversisporaceae</taxon>
        <taxon>Diversispora</taxon>
    </lineage>
</organism>
<keyword evidence="2" id="KW-1185">Reference proteome</keyword>
<dbReference type="EMBL" id="PQFF01000438">
    <property type="protein sequence ID" value="RHZ50128.1"/>
    <property type="molecule type" value="Genomic_DNA"/>
</dbReference>
<gene>
    <name evidence="1" type="ORF">Glove_505g26</name>
</gene>
<dbReference type="AlphaFoldDB" id="A0A397GK58"/>
<reference evidence="1 2" key="1">
    <citation type="submission" date="2018-08" db="EMBL/GenBank/DDBJ databases">
        <title>Genome and evolution of the arbuscular mycorrhizal fungus Diversispora epigaea (formerly Glomus versiforme) and its bacterial endosymbionts.</title>
        <authorList>
            <person name="Sun X."/>
            <person name="Fei Z."/>
            <person name="Harrison M."/>
        </authorList>
    </citation>
    <scope>NUCLEOTIDE SEQUENCE [LARGE SCALE GENOMIC DNA]</scope>
    <source>
        <strain evidence="1 2">IT104</strain>
    </source>
</reference>
<accession>A0A397GK58</accession>
<dbReference type="Proteomes" id="UP000266861">
    <property type="component" value="Unassembled WGS sequence"/>
</dbReference>
<proteinExistence type="predicted"/>
<comment type="caution">
    <text evidence="1">The sequence shown here is derived from an EMBL/GenBank/DDBJ whole genome shotgun (WGS) entry which is preliminary data.</text>
</comment>
<protein>
    <submittedName>
        <fullName evidence="1">Uncharacterized protein</fullName>
    </submittedName>
</protein>